<name>A0ACC0JPK8_CHOFU</name>
<organism evidence="1 2">
    <name type="scientific">Choristoneura fumiferana</name>
    <name type="common">Spruce budworm moth</name>
    <name type="synonym">Archips fumiferana</name>
    <dbReference type="NCBI Taxonomy" id="7141"/>
    <lineage>
        <taxon>Eukaryota</taxon>
        <taxon>Metazoa</taxon>
        <taxon>Ecdysozoa</taxon>
        <taxon>Arthropoda</taxon>
        <taxon>Hexapoda</taxon>
        <taxon>Insecta</taxon>
        <taxon>Pterygota</taxon>
        <taxon>Neoptera</taxon>
        <taxon>Endopterygota</taxon>
        <taxon>Lepidoptera</taxon>
        <taxon>Glossata</taxon>
        <taxon>Ditrysia</taxon>
        <taxon>Tortricoidea</taxon>
        <taxon>Tortricidae</taxon>
        <taxon>Tortricinae</taxon>
        <taxon>Choristoneura</taxon>
    </lineage>
</organism>
<comment type="caution">
    <text evidence="1">The sequence shown here is derived from an EMBL/GenBank/DDBJ whole genome shotgun (WGS) entry which is preliminary data.</text>
</comment>
<keyword evidence="2" id="KW-1185">Reference proteome</keyword>
<proteinExistence type="predicted"/>
<protein>
    <submittedName>
        <fullName evidence="1">Uncharacterized protein</fullName>
    </submittedName>
</protein>
<reference evidence="1 2" key="1">
    <citation type="journal article" date="2022" name="Genome Biol. Evol.">
        <title>The Spruce Budworm Genome: Reconstructing the Evolutionary History of Antifreeze Proteins.</title>
        <authorList>
            <person name="Beliveau C."/>
            <person name="Gagne P."/>
            <person name="Picq S."/>
            <person name="Vernygora O."/>
            <person name="Keeling C.I."/>
            <person name="Pinkney K."/>
            <person name="Doucet D."/>
            <person name="Wen F."/>
            <person name="Johnston J.S."/>
            <person name="Maaroufi H."/>
            <person name="Boyle B."/>
            <person name="Laroche J."/>
            <person name="Dewar K."/>
            <person name="Juretic N."/>
            <person name="Blackburn G."/>
            <person name="Nisole A."/>
            <person name="Brunet B."/>
            <person name="Brandao M."/>
            <person name="Lumley L."/>
            <person name="Duan J."/>
            <person name="Quan G."/>
            <person name="Lucarotti C.J."/>
            <person name="Roe A.D."/>
            <person name="Sperling F.A.H."/>
            <person name="Levesque R.C."/>
            <person name="Cusson M."/>
        </authorList>
    </citation>
    <scope>NUCLEOTIDE SEQUENCE [LARGE SCALE GENOMIC DNA]</scope>
    <source>
        <strain evidence="1">Glfc:IPQL:Cfum</strain>
    </source>
</reference>
<evidence type="ECO:0000313" key="2">
    <source>
        <dbReference type="Proteomes" id="UP001064048"/>
    </source>
</evidence>
<accession>A0ACC0JPK8</accession>
<sequence>MNSEMGVEQCDCNVSDKEYKADKLPEKVNESIERIIKKEGYKDYKVLTRAISTVGGNYFGSLYEVDVKGTTEDGEKETNIFVKGIVSGDHLTVMSVSGMFTMELFVYNELSVIFNDIQNEAHIPMNERYNMVRSFQQSIPEAIILENVARKGYKTGFRMDPVSLEFAQLSMQQLGKFHGLSFALENKRPEYFERKLKTIPFPMNFNDDFKGLLKNSAKAISECLGDDASKKFNDYIPKLWNKMQHCLFDFKYKRTLVHGDYRANNILMKEIEGELTDVLPVDYQLLCYGCPIMDILFFVFLGTDQQFRKDHLEDLKDVYFDSLKKMLQYFDIDVKTVFPREDFDSLYKEVLDYGIFCFMQLMPFIFAIEDEIPELDKDYLADVVIKTDPRMKERARGIVDDFIQWGYL</sequence>
<gene>
    <name evidence="1" type="ORF">MSG28_004935</name>
</gene>
<dbReference type="Proteomes" id="UP001064048">
    <property type="component" value="Chromosome 8"/>
</dbReference>
<dbReference type="EMBL" id="CM046108">
    <property type="protein sequence ID" value="KAI8425941.1"/>
    <property type="molecule type" value="Genomic_DNA"/>
</dbReference>
<evidence type="ECO:0000313" key="1">
    <source>
        <dbReference type="EMBL" id="KAI8425941.1"/>
    </source>
</evidence>